<evidence type="ECO:0000259" key="2">
    <source>
        <dbReference type="PROSITE" id="PS50853"/>
    </source>
</evidence>
<reference evidence="3" key="2">
    <citation type="submission" date="2025-08" db="UniProtKB">
        <authorList>
            <consortium name="Ensembl"/>
        </authorList>
    </citation>
    <scope>IDENTIFICATION</scope>
</reference>
<sequence>MNWAGTEDPLSTTHQLNAFSSPAGVLKSTALPTTSDLQFTTPTAAPTSSVHLKQPTAKGVDVIPVDFDDYSYYENDDTGVKAGKMGSGPIQKCNYDPCTHLQKPCREMFHNCLCPGQSPASEPPGTPPMSVGEVTHNSVQVAWCAPSSHVEHYLLEVEQVEGGYPMTQRVNSMFRRSTVFSLLGGQEYNICLKAENQAGSSQPTCVAFSTGVNNKPYLYALAGIAGLLAVVTVVLSVFLYKQCKKPPLANLGSLNYSK</sequence>
<organism evidence="3 4">
    <name type="scientific">Scleropages formosus</name>
    <name type="common">Asian bonytongue</name>
    <name type="synonym">Osteoglossum formosum</name>
    <dbReference type="NCBI Taxonomy" id="113540"/>
    <lineage>
        <taxon>Eukaryota</taxon>
        <taxon>Metazoa</taxon>
        <taxon>Chordata</taxon>
        <taxon>Craniata</taxon>
        <taxon>Vertebrata</taxon>
        <taxon>Euteleostomi</taxon>
        <taxon>Actinopterygii</taxon>
        <taxon>Neopterygii</taxon>
        <taxon>Teleostei</taxon>
        <taxon>Osteoglossocephala</taxon>
        <taxon>Osteoglossomorpha</taxon>
        <taxon>Osteoglossiformes</taxon>
        <taxon>Osteoglossidae</taxon>
        <taxon>Scleropages</taxon>
    </lineage>
</organism>
<reference evidence="3" key="3">
    <citation type="submission" date="2025-09" db="UniProtKB">
        <authorList>
            <consortium name="Ensembl"/>
        </authorList>
    </citation>
    <scope>IDENTIFICATION</scope>
</reference>
<evidence type="ECO:0000313" key="4">
    <source>
        <dbReference type="Proteomes" id="UP000694397"/>
    </source>
</evidence>
<reference evidence="3 4" key="1">
    <citation type="submission" date="2019-04" db="EMBL/GenBank/DDBJ databases">
        <authorList>
            <consortium name="Wellcome Sanger Institute Data Sharing"/>
        </authorList>
    </citation>
    <scope>NUCLEOTIDE SEQUENCE [LARGE SCALE GENOMIC DNA]</scope>
</reference>
<feature type="transmembrane region" description="Helical" evidence="1">
    <location>
        <begin position="217"/>
        <end position="240"/>
    </location>
</feature>
<keyword evidence="1" id="KW-0812">Transmembrane</keyword>
<accession>A0A8C9RUY9</accession>
<dbReference type="Ensembl" id="ENSSFOT00015024476.2">
    <property type="protein sequence ID" value="ENSSFOP00015024214.2"/>
    <property type="gene ID" value="ENSSFOG00015015571.2"/>
</dbReference>
<dbReference type="Proteomes" id="UP000694397">
    <property type="component" value="Chromosome 15"/>
</dbReference>
<dbReference type="InterPro" id="IPR013783">
    <property type="entry name" value="Ig-like_fold"/>
</dbReference>
<dbReference type="PROSITE" id="PS50853">
    <property type="entry name" value="FN3"/>
    <property type="match status" value="1"/>
</dbReference>
<dbReference type="Pfam" id="PF00041">
    <property type="entry name" value="fn3"/>
    <property type="match status" value="1"/>
</dbReference>
<dbReference type="SMART" id="SM00060">
    <property type="entry name" value="FN3"/>
    <property type="match status" value="1"/>
</dbReference>
<dbReference type="OrthoDB" id="676979at2759"/>
<dbReference type="Gene3D" id="2.60.40.10">
    <property type="entry name" value="Immunoglobulins"/>
    <property type="match status" value="1"/>
</dbReference>
<dbReference type="AlphaFoldDB" id="A0A8C9RUY9"/>
<keyword evidence="4" id="KW-1185">Reference proteome</keyword>
<dbReference type="InterPro" id="IPR003961">
    <property type="entry name" value="FN3_dom"/>
</dbReference>
<name>A0A8C9RUY9_SCLFO</name>
<proteinExistence type="predicted"/>
<dbReference type="InterPro" id="IPR036116">
    <property type="entry name" value="FN3_sf"/>
</dbReference>
<keyword evidence="1" id="KW-0472">Membrane</keyword>
<dbReference type="GeneTree" id="ENSGT00990000206200"/>
<evidence type="ECO:0000313" key="3">
    <source>
        <dbReference type="Ensembl" id="ENSSFOP00015024214.2"/>
    </source>
</evidence>
<protein>
    <recommendedName>
        <fullName evidence="2">Fibronectin type-III domain-containing protein</fullName>
    </recommendedName>
</protein>
<feature type="domain" description="Fibronectin type-III" evidence="2">
    <location>
        <begin position="123"/>
        <end position="215"/>
    </location>
</feature>
<evidence type="ECO:0000256" key="1">
    <source>
        <dbReference type="SAM" id="Phobius"/>
    </source>
</evidence>
<dbReference type="CDD" id="cd00063">
    <property type="entry name" value="FN3"/>
    <property type="match status" value="1"/>
</dbReference>
<keyword evidence="1" id="KW-1133">Transmembrane helix</keyword>
<dbReference type="SUPFAM" id="SSF49265">
    <property type="entry name" value="Fibronectin type III"/>
    <property type="match status" value="1"/>
</dbReference>